<feature type="transmembrane region" description="Helical" evidence="1">
    <location>
        <begin position="12"/>
        <end position="34"/>
    </location>
</feature>
<dbReference type="STRING" id="190974.SAMN05216439_0734"/>
<accession>A0A1H7FQ24</accession>
<dbReference type="PROSITE" id="PS51257">
    <property type="entry name" value="PROKAR_LIPOPROTEIN"/>
    <property type="match status" value="1"/>
</dbReference>
<feature type="transmembrane region" description="Helical" evidence="1">
    <location>
        <begin position="122"/>
        <end position="138"/>
    </location>
</feature>
<reference evidence="2 3" key="1">
    <citation type="submission" date="2016-10" db="EMBL/GenBank/DDBJ databases">
        <authorList>
            <person name="de Groot N.N."/>
        </authorList>
    </citation>
    <scope>NUCLEOTIDE SEQUENCE [LARGE SCALE GENOMIC DNA]</scope>
    <source>
        <strain evidence="2 3">DSM 11978</strain>
    </source>
</reference>
<evidence type="ECO:0000256" key="1">
    <source>
        <dbReference type="SAM" id="Phobius"/>
    </source>
</evidence>
<dbReference type="OrthoDB" id="118042at2157"/>
<gene>
    <name evidence="2" type="ORF">SAMN05216439_0734</name>
</gene>
<feature type="transmembrane region" description="Helical" evidence="1">
    <location>
        <begin position="68"/>
        <end position="83"/>
    </location>
</feature>
<dbReference type="AlphaFoldDB" id="A0A1H7FQ24"/>
<dbReference type="RefSeq" id="WP_091698700.1">
    <property type="nucleotide sequence ID" value="NZ_FOAK01000001.1"/>
</dbReference>
<feature type="transmembrane region" description="Helical" evidence="1">
    <location>
        <begin position="171"/>
        <end position="192"/>
    </location>
</feature>
<dbReference type="InterPro" id="IPR007404">
    <property type="entry name" value="YdjM-like"/>
</dbReference>
<feature type="transmembrane region" description="Helical" evidence="1">
    <location>
        <begin position="46"/>
        <end position="62"/>
    </location>
</feature>
<keyword evidence="1" id="KW-1133">Transmembrane helix</keyword>
<evidence type="ECO:0000313" key="2">
    <source>
        <dbReference type="EMBL" id="SEK27884.1"/>
    </source>
</evidence>
<feature type="transmembrane region" description="Helical" evidence="1">
    <location>
        <begin position="145"/>
        <end position="165"/>
    </location>
</feature>
<evidence type="ECO:0000313" key="3">
    <source>
        <dbReference type="Proteomes" id="UP000199506"/>
    </source>
</evidence>
<feature type="transmembrane region" description="Helical" evidence="1">
    <location>
        <begin position="204"/>
        <end position="221"/>
    </location>
</feature>
<keyword evidence="1" id="KW-0472">Membrane</keyword>
<dbReference type="Proteomes" id="UP000199506">
    <property type="component" value="Unassembled WGS sequence"/>
</dbReference>
<dbReference type="Pfam" id="PF04307">
    <property type="entry name" value="YdjM"/>
    <property type="match status" value="1"/>
</dbReference>
<organism evidence="2 3">
    <name type="scientific">Methanobrevibacter gottschalkii</name>
    <dbReference type="NCBI Taxonomy" id="190974"/>
    <lineage>
        <taxon>Archaea</taxon>
        <taxon>Methanobacteriati</taxon>
        <taxon>Methanobacteriota</taxon>
        <taxon>Methanomada group</taxon>
        <taxon>Methanobacteria</taxon>
        <taxon>Methanobacteriales</taxon>
        <taxon>Methanobacteriaceae</taxon>
        <taxon>Methanobrevibacter</taxon>
    </lineage>
</organism>
<sequence>MSSYKGHSIFAFLLACMFFHNPLLISLTLIGANIPDFDHKFKKDNVYKMIILGLIIFISLYILKLPYYIGLIIVFLGITFYFSEHRSFTHSLFGVLTLTAAVSLILIWVLQLITIVTTLNNHYLILAILISLLSFLFLNKKLLMVFLPIFFISLFVIKTGDIAYTEIVLSLLLGIFSHIVLDSFTPSGIKLFAPLSSKKVYKNFGLTVIFILAILSIFYHASSLFKLFEMYIKY</sequence>
<dbReference type="EMBL" id="FOAK01000001">
    <property type="protein sequence ID" value="SEK27884.1"/>
    <property type="molecule type" value="Genomic_DNA"/>
</dbReference>
<keyword evidence="1" id="KW-0812">Transmembrane</keyword>
<feature type="transmembrane region" description="Helical" evidence="1">
    <location>
        <begin position="95"/>
        <end position="116"/>
    </location>
</feature>
<protein>
    <submittedName>
        <fullName evidence="2">Inner membrane protein</fullName>
    </submittedName>
</protein>
<proteinExistence type="predicted"/>
<name>A0A1H7FQ24_9EURY</name>